<accession>A0A177C813</accession>
<dbReference type="InterPro" id="IPR009413">
    <property type="entry name" value="Aegerolysin-typ"/>
</dbReference>
<dbReference type="InParanoid" id="A0A177C813"/>
<reference evidence="2 3" key="1">
    <citation type="submission" date="2016-05" db="EMBL/GenBank/DDBJ databases">
        <title>Comparative analysis of secretome profiles of manganese(II)-oxidizing ascomycete fungi.</title>
        <authorList>
            <consortium name="DOE Joint Genome Institute"/>
            <person name="Zeiner C.A."/>
            <person name="Purvine S.O."/>
            <person name="Zink E.M."/>
            <person name="Wu S."/>
            <person name="Pasa-Tolic L."/>
            <person name="Chaput D.L."/>
            <person name="Haridas S."/>
            <person name="Grigoriev I.V."/>
            <person name="Santelli C.M."/>
            <person name="Hansel C.M."/>
        </authorList>
    </citation>
    <scope>NUCLEOTIDE SEQUENCE [LARGE SCALE GENOMIC DNA]</scope>
    <source>
        <strain evidence="2 3">AP3s5-JAC2a</strain>
    </source>
</reference>
<dbReference type="EMBL" id="KV441555">
    <property type="protein sequence ID" value="OAG03271.1"/>
    <property type="molecule type" value="Genomic_DNA"/>
</dbReference>
<proteinExistence type="inferred from homology"/>
<dbReference type="GO" id="GO:0019836">
    <property type="term" value="P:symbiont-mediated hemolysis of host erythrocyte"/>
    <property type="evidence" value="ECO:0007669"/>
    <property type="project" value="InterPro"/>
</dbReference>
<dbReference type="GeneID" id="28762586"/>
<dbReference type="Pfam" id="PF06355">
    <property type="entry name" value="Aegerolysin"/>
    <property type="match status" value="1"/>
</dbReference>
<evidence type="ECO:0000313" key="2">
    <source>
        <dbReference type="EMBL" id="OAG03271.1"/>
    </source>
</evidence>
<comment type="similarity">
    <text evidence="1">Belongs to the aegerolysin family.</text>
</comment>
<gene>
    <name evidence="2" type="ORF">CC84DRAFT_1166989</name>
</gene>
<dbReference type="RefSeq" id="XP_018033636.1">
    <property type="nucleotide sequence ID" value="XM_018179100.1"/>
</dbReference>
<sequence>MGNTISTIGNGMVQTVKEIPGYVKEQFTPGPPSPNVVFALENNSKEYDIRFANVKLPSGYFHDPPHNNFDSVVSVDHIQDFANRTRAFSTTAYWVAASYWTLHGGLLTGIEGSMDLMACRDGTEKKIGEMSWNWNNIRKITTAKSTDDGWEVKEMQPLINQDWRVIVRQK</sequence>
<name>A0A177C813_9PLEO</name>
<dbReference type="AlphaFoldDB" id="A0A177C813"/>
<keyword evidence="3" id="KW-1185">Reference proteome</keyword>
<organism evidence="2 3">
    <name type="scientific">Paraphaeosphaeria sporulosa</name>
    <dbReference type="NCBI Taxonomy" id="1460663"/>
    <lineage>
        <taxon>Eukaryota</taxon>
        <taxon>Fungi</taxon>
        <taxon>Dikarya</taxon>
        <taxon>Ascomycota</taxon>
        <taxon>Pezizomycotina</taxon>
        <taxon>Dothideomycetes</taxon>
        <taxon>Pleosporomycetidae</taxon>
        <taxon>Pleosporales</taxon>
        <taxon>Massarineae</taxon>
        <taxon>Didymosphaeriaceae</taxon>
        <taxon>Paraphaeosphaeria</taxon>
    </lineage>
</organism>
<protein>
    <submittedName>
        <fullName evidence="2">Uncharacterized protein</fullName>
    </submittedName>
</protein>
<dbReference type="Gene3D" id="2.60.270.50">
    <property type="match status" value="1"/>
</dbReference>
<evidence type="ECO:0000313" key="3">
    <source>
        <dbReference type="Proteomes" id="UP000077069"/>
    </source>
</evidence>
<evidence type="ECO:0000256" key="1">
    <source>
        <dbReference type="ARBA" id="ARBA00010795"/>
    </source>
</evidence>
<dbReference type="Proteomes" id="UP000077069">
    <property type="component" value="Unassembled WGS sequence"/>
</dbReference>